<comment type="cofactor">
    <cofactor evidence="14">
        <name>Zn(2+)</name>
        <dbReference type="ChEBI" id="CHEBI:29105"/>
    </cofactor>
    <text evidence="14">Binds 1 zinc ion per subunit.</text>
</comment>
<evidence type="ECO:0000256" key="12">
    <source>
        <dbReference type="ARBA" id="ARBA00022842"/>
    </source>
</evidence>
<protein>
    <recommendedName>
        <fullName evidence="14">Phosphoribosyl-AMP cyclohydrolase</fullName>
        <shortName evidence="14">PRA-CH</shortName>
        <ecNumber evidence="14">3.5.4.19</ecNumber>
    </recommendedName>
</protein>
<comment type="pathway">
    <text evidence="4">Amino-acid biosynthesis; L-histidine biosynthesis; L-histidine from 5-phospho-alpha-D-ribose 1-diphosphate: step 2/9.</text>
</comment>
<dbReference type="Gene3D" id="3.10.20.810">
    <property type="entry name" value="Phosphoribosyl-AMP cyclohydrolase"/>
    <property type="match status" value="1"/>
</dbReference>
<comment type="catalytic activity">
    <reaction evidence="1 14">
        <text>1-(5-phospho-beta-D-ribosyl)-5'-AMP + H2O = 1-(5-phospho-beta-D-ribosyl)-5-[(5-phospho-beta-D-ribosylamino)methylideneamino]imidazole-4-carboxamide</text>
        <dbReference type="Rhea" id="RHEA:20049"/>
        <dbReference type="ChEBI" id="CHEBI:15377"/>
        <dbReference type="ChEBI" id="CHEBI:58435"/>
        <dbReference type="ChEBI" id="CHEBI:59457"/>
        <dbReference type="EC" id="3.5.4.19"/>
    </reaction>
</comment>
<feature type="binding site" evidence="14">
    <location>
        <position position="78"/>
    </location>
    <ligand>
        <name>Mg(2+)</name>
        <dbReference type="ChEBI" id="CHEBI:18420"/>
    </ligand>
</feature>
<dbReference type="GO" id="GO:0005737">
    <property type="term" value="C:cytoplasm"/>
    <property type="evidence" value="ECO:0007669"/>
    <property type="project" value="UniProtKB-SubCell"/>
</dbReference>
<evidence type="ECO:0000256" key="2">
    <source>
        <dbReference type="ARBA" id="ARBA00001460"/>
    </source>
</evidence>
<comment type="function">
    <text evidence="14">Catalyzes the hydrolysis of the adenine ring of phosphoribosyl-AMP.</text>
</comment>
<dbReference type="RefSeq" id="WP_075693873.1">
    <property type="nucleotide sequence ID" value="NZ_CP009248.1"/>
</dbReference>
<evidence type="ECO:0000259" key="15">
    <source>
        <dbReference type="Pfam" id="PF01502"/>
    </source>
</evidence>
<comment type="subcellular location">
    <subcellularLocation>
        <location evidence="14">Cytoplasm</location>
    </subcellularLocation>
</comment>
<dbReference type="FunFam" id="3.10.20.810:FF:000001">
    <property type="entry name" value="Histidine biosynthesis bifunctional protein HisIE"/>
    <property type="match status" value="1"/>
</dbReference>
<comment type="similarity">
    <text evidence="5">In the C-terminal section; belongs to the PRA-PH family.</text>
</comment>
<evidence type="ECO:0000313" key="17">
    <source>
        <dbReference type="Proteomes" id="UP000185469"/>
    </source>
</evidence>
<feature type="binding site" evidence="14">
    <location>
        <position position="79"/>
    </location>
    <ligand>
        <name>Zn(2+)</name>
        <dbReference type="ChEBI" id="CHEBI:29105"/>
        <note>ligand shared between dimeric partners</note>
    </ligand>
</feature>
<name>A0A1L7CYK3_9CORY</name>
<feature type="binding site" evidence="14">
    <location>
        <position position="82"/>
    </location>
    <ligand>
        <name>Mg(2+)</name>
        <dbReference type="ChEBI" id="CHEBI:18420"/>
    </ligand>
</feature>
<feature type="binding site" evidence="14">
    <location>
        <position position="102"/>
    </location>
    <ligand>
        <name>Zn(2+)</name>
        <dbReference type="ChEBI" id="CHEBI:29105"/>
        <note>ligand shared between dimeric partners</note>
    </ligand>
</feature>
<evidence type="ECO:0000256" key="8">
    <source>
        <dbReference type="ARBA" id="ARBA00022605"/>
    </source>
</evidence>
<dbReference type="NCBIfam" id="NF000768">
    <property type="entry name" value="PRK00051.1"/>
    <property type="match status" value="1"/>
</dbReference>
<feature type="binding site" evidence="14">
    <location>
        <position position="95"/>
    </location>
    <ligand>
        <name>Zn(2+)</name>
        <dbReference type="ChEBI" id="CHEBI:29105"/>
        <note>ligand shared between dimeric partners</note>
    </ligand>
</feature>
<evidence type="ECO:0000256" key="14">
    <source>
        <dbReference type="HAMAP-Rule" id="MF_01021"/>
    </source>
</evidence>
<comment type="catalytic activity">
    <reaction evidence="2">
        <text>1-(5-phospho-beta-D-ribosyl)-ATP + H2O = 1-(5-phospho-beta-D-ribosyl)-5'-AMP + diphosphate + H(+)</text>
        <dbReference type="Rhea" id="RHEA:22828"/>
        <dbReference type="ChEBI" id="CHEBI:15377"/>
        <dbReference type="ChEBI" id="CHEBI:15378"/>
        <dbReference type="ChEBI" id="CHEBI:33019"/>
        <dbReference type="ChEBI" id="CHEBI:59457"/>
        <dbReference type="ChEBI" id="CHEBI:73183"/>
        <dbReference type="EC" id="3.6.1.31"/>
    </reaction>
</comment>
<dbReference type="PANTHER" id="PTHR42945">
    <property type="entry name" value="HISTIDINE BIOSYNTHESIS BIFUNCTIONAL PROTEIN"/>
    <property type="match status" value="1"/>
</dbReference>
<reference evidence="16 17" key="1">
    <citation type="submission" date="2014-08" db="EMBL/GenBank/DDBJ databases">
        <title>Complete genome sequence of Corynebacterium sphenisci CECT 5990(T) (=DSM 44792(T)), isolated from healthy wild penguins.</title>
        <authorList>
            <person name="Ruckert C."/>
            <person name="Albersmeier A."/>
            <person name="Winkler A."/>
            <person name="Kalinowski J."/>
        </authorList>
    </citation>
    <scope>NUCLEOTIDE SEQUENCE [LARGE SCALE GENOMIC DNA]</scope>
    <source>
        <strain evidence="16 17">DSM 44792</strain>
    </source>
</reference>
<dbReference type="InterPro" id="IPR002496">
    <property type="entry name" value="PRib_AMP_CycHydrolase_dom"/>
</dbReference>
<evidence type="ECO:0000313" key="16">
    <source>
        <dbReference type="EMBL" id="APT90907.1"/>
    </source>
</evidence>
<evidence type="ECO:0000256" key="1">
    <source>
        <dbReference type="ARBA" id="ARBA00000024"/>
    </source>
</evidence>
<dbReference type="Proteomes" id="UP000185469">
    <property type="component" value="Chromosome"/>
</dbReference>
<feature type="binding site" evidence="14">
    <location>
        <position position="80"/>
    </location>
    <ligand>
        <name>Mg(2+)</name>
        <dbReference type="ChEBI" id="CHEBI:18420"/>
    </ligand>
</feature>
<comment type="similarity">
    <text evidence="14">Belongs to the PRA-CH family.</text>
</comment>
<accession>A0A1L7CYK3</accession>
<evidence type="ECO:0000256" key="7">
    <source>
        <dbReference type="ARBA" id="ARBA00022490"/>
    </source>
</evidence>
<evidence type="ECO:0000256" key="10">
    <source>
        <dbReference type="ARBA" id="ARBA00022801"/>
    </source>
</evidence>
<keyword evidence="12 14" id="KW-0460">Magnesium</keyword>
<keyword evidence="9 14" id="KW-0479">Metal-binding</keyword>
<keyword evidence="13 14" id="KW-0368">Histidine biosynthesis</keyword>
<comment type="subunit">
    <text evidence="14">Homodimer.</text>
</comment>
<keyword evidence="11 14" id="KW-0862">Zinc</keyword>
<comment type="cofactor">
    <cofactor evidence="14">
        <name>Mg(2+)</name>
        <dbReference type="ChEBI" id="CHEBI:18420"/>
    </cofactor>
    <text evidence="14">Binds 1 Mg(2+) ion per subunit.</text>
</comment>
<dbReference type="SUPFAM" id="SSF141734">
    <property type="entry name" value="HisI-like"/>
    <property type="match status" value="1"/>
</dbReference>
<evidence type="ECO:0000256" key="3">
    <source>
        <dbReference type="ARBA" id="ARBA00005169"/>
    </source>
</evidence>
<dbReference type="GO" id="GO:0000105">
    <property type="term" value="P:L-histidine biosynthetic process"/>
    <property type="evidence" value="ECO:0007669"/>
    <property type="project" value="UniProtKB-UniRule"/>
</dbReference>
<keyword evidence="10 14" id="KW-0378">Hydrolase</keyword>
<dbReference type="GO" id="GO:0000287">
    <property type="term" value="F:magnesium ion binding"/>
    <property type="evidence" value="ECO:0007669"/>
    <property type="project" value="UniProtKB-UniRule"/>
</dbReference>
<evidence type="ECO:0000256" key="11">
    <source>
        <dbReference type="ARBA" id="ARBA00022833"/>
    </source>
</evidence>
<sequence>MDPGLAGRLKTTADGLLPAIVQEAGTGRVLMLAWMDEAALAYTLGTRRGTYWSRSRGEYWVKGMTSGHYQRVEHLALDCDRDTVLLTVTQTGAACHTGAHSCFDVEPLL</sequence>
<dbReference type="UniPathway" id="UPA00031">
    <property type="reaction ID" value="UER00008"/>
</dbReference>
<organism evidence="16 17">
    <name type="scientific">Corynebacterium sphenisci DSM 44792</name>
    <dbReference type="NCBI Taxonomy" id="1437874"/>
    <lineage>
        <taxon>Bacteria</taxon>
        <taxon>Bacillati</taxon>
        <taxon>Actinomycetota</taxon>
        <taxon>Actinomycetes</taxon>
        <taxon>Mycobacteriales</taxon>
        <taxon>Corynebacteriaceae</taxon>
        <taxon>Corynebacterium</taxon>
    </lineage>
</organism>
<dbReference type="PANTHER" id="PTHR42945:SF11">
    <property type="entry name" value="PHOSPHORIBOSYL-AMP CYCLOHYDROLASE"/>
    <property type="match status" value="1"/>
</dbReference>
<dbReference type="OrthoDB" id="9795769at2"/>
<proteinExistence type="inferred from homology"/>
<comment type="similarity">
    <text evidence="6">In the N-terminal section; belongs to the PRA-CH family.</text>
</comment>
<dbReference type="HAMAP" id="MF_01021">
    <property type="entry name" value="HisI"/>
    <property type="match status" value="1"/>
</dbReference>
<dbReference type="AlphaFoldDB" id="A0A1L7CYK3"/>
<keyword evidence="7 14" id="KW-0963">Cytoplasm</keyword>
<feature type="domain" description="Phosphoribosyl-AMP cyclohydrolase" evidence="15">
    <location>
        <begin position="31"/>
        <end position="103"/>
    </location>
</feature>
<dbReference type="EMBL" id="CP009248">
    <property type="protein sequence ID" value="APT90907.1"/>
    <property type="molecule type" value="Genomic_DNA"/>
</dbReference>
<dbReference type="InterPro" id="IPR026660">
    <property type="entry name" value="PRA-CH"/>
</dbReference>
<dbReference type="EC" id="3.5.4.19" evidence="14"/>
<dbReference type="GO" id="GO:0004636">
    <property type="term" value="F:phosphoribosyl-ATP diphosphatase activity"/>
    <property type="evidence" value="ECO:0007669"/>
    <property type="project" value="UniProtKB-EC"/>
</dbReference>
<gene>
    <name evidence="14" type="primary">hisI</name>
    <name evidence="16" type="ORF">CSPHI_07485</name>
</gene>
<evidence type="ECO:0000256" key="6">
    <source>
        <dbReference type="ARBA" id="ARBA00008299"/>
    </source>
</evidence>
<dbReference type="InterPro" id="IPR038019">
    <property type="entry name" value="PRib_AMP_CycHydrolase_sf"/>
</dbReference>
<comment type="pathway">
    <text evidence="3 14">Amino-acid biosynthesis; L-histidine biosynthesis; L-histidine from 5-phospho-alpha-D-ribose 1-diphosphate: step 3/9.</text>
</comment>
<evidence type="ECO:0000256" key="9">
    <source>
        <dbReference type="ARBA" id="ARBA00022723"/>
    </source>
</evidence>
<dbReference type="GO" id="GO:0004635">
    <property type="term" value="F:phosphoribosyl-AMP cyclohydrolase activity"/>
    <property type="evidence" value="ECO:0007669"/>
    <property type="project" value="UniProtKB-UniRule"/>
</dbReference>
<evidence type="ECO:0000256" key="13">
    <source>
        <dbReference type="ARBA" id="ARBA00023102"/>
    </source>
</evidence>
<dbReference type="Pfam" id="PF01502">
    <property type="entry name" value="PRA-CH"/>
    <property type="match status" value="1"/>
</dbReference>
<keyword evidence="17" id="KW-1185">Reference proteome</keyword>
<dbReference type="STRING" id="1437874.CSPHI_07485"/>
<keyword evidence="8 14" id="KW-0028">Amino-acid biosynthesis</keyword>
<dbReference type="KEGG" id="csph:CSPHI_07485"/>
<evidence type="ECO:0000256" key="4">
    <source>
        <dbReference type="ARBA" id="ARBA00005204"/>
    </source>
</evidence>
<evidence type="ECO:0000256" key="5">
    <source>
        <dbReference type="ARBA" id="ARBA00007731"/>
    </source>
</evidence>
<dbReference type="GO" id="GO:0008270">
    <property type="term" value="F:zinc ion binding"/>
    <property type="evidence" value="ECO:0007669"/>
    <property type="project" value="UniProtKB-UniRule"/>
</dbReference>